<feature type="binding site" evidence="8">
    <location>
        <position position="113"/>
    </location>
    <ligand>
        <name>Fe cation</name>
        <dbReference type="ChEBI" id="CHEBI:24875"/>
    </ligand>
</feature>
<dbReference type="GO" id="GO:0008270">
    <property type="term" value="F:zinc ion binding"/>
    <property type="evidence" value="ECO:0007669"/>
    <property type="project" value="TreeGrafter"/>
</dbReference>
<dbReference type="GO" id="GO:0045892">
    <property type="term" value="P:negative regulation of DNA-templated transcription"/>
    <property type="evidence" value="ECO:0007669"/>
    <property type="project" value="TreeGrafter"/>
</dbReference>
<proteinExistence type="inferred from homology"/>
<name>A0A934KCD5_9BACT</name>
<dbReference type="PANTHER" id="PTHR33202">
    <property type="entry name" value="ZINC UPTAKE REGULATION PROTEIN"/>
    <property type="match status" value="1"/>
</dbReference>
<keyword evidence="5" id="KW-0238">DNA-binding</keyword>
<evidence type="ECO:0000256" key="2">
    <source>
        <dbReference type="ARBA" id="ARBA00022491"/>
    </source>
</evidence>
<dbReference type="GO" id="GO:0003700">
    <property type="term" value="F:DNA-binding transcription factor activity"/>
    <property type="evidence" value="ECO:0007669"/>
    <property type="project" value="InterPro"/>
</dbReference>
<dbReference type="Proteomes" id="UP000620075">
    <property type="component" value="Unassembled WGS sequence"/>
</dbReference>
<dbReference type="Gene3D" id="3.30.1490.190">
    <property type="match status" value="1"/>
</dbReference>
<comment type="cofactor">
    <cofactor evidence="8">
        <name>Mn(2+)</name>
        <dbReference type="ChEBI" id="CHEBI:29035"/>
    </cofactor>
    <cofactor evidence="8">
        <name>Fe(2+)</name>
        <dbReference type="ChEBI" id="CHEBI:29033"/>
    </cofactor>
    <text evidence="8">Binds 1 Mn(2+) or Fe(2+) ion per subunit.</text>
</comment>
<organism evidence="9 10">
    <name type="scientific">Candidatus Dormiibacter inghamiae</name>
    <dbReference type="NCBI Taxonomy" id="3127013"/>
    <lineage>
        <taxon>Bacteria</taxon>
        <taxon>Bacillati</taxon>
        <taxon>Candidatus Dormiibacterota</taxon>
        <taxon>Candidatus Dormibacteria</taxon>
        <taxon>Candidatus Dormibacterales</taxon>
        <taxon>Candidatus Dormibacteraceae</taxon>
        <taxon>Candidatus Dormiibacter</taxon>
    </lineage>
</organism>
<protein>
    <submittedName>
        <fullName evidence="9">Transcriptional repressor</fullName>
    </submittedName>
</protein>
<keyword evidence="8" id="KW-0408">Iron</keyword>
<dbReference type="CDD" id="cd07153">
    <property type="entry name" value="Fur_like"/>
    <property type="match status" value="1"/>
</dbReference>
<comment type="caution">
    <text evidence="9">The sequence shown here is derived from an EMBL/GenBank/DDBJ whole genome shotgun (WGS) entry which is preliminary data.</text>
</comment>
<evidence type="ECO:0000313" key="10">
    <source>
        <dbReference type="Proteomes" id="UP000620075"/>
    </source>
</evidence>
<dbReference type="InterPro" id="IPR036388">
    <property type="entry name" value="WH-like_DNA-bd_sf"/>
</dbReference>
<dbReference type="GO" id="GO:1900376">
    <property type="term" value="P:regulation of secondary metabolite biosynthetic process"/>
    <property type="evidence" value="ECO:0007669"/>
    <property type="project" value="TreeGrafter"/>
</dbReference>
<feature type="binding site" evidence="7">
    <location>
        <position position="121"/>
    </location>
    <ligand>
        <name>Zn(2+)</name>
        <dbReference type="ChEBI" id="CHEBI:29105"/>
    </ligand>
</feature>
<dbReference type="PANTHER" id="PTHR33202:SF7">
    <property type="entry name" value="FERRIC UPTAKE REGULATION PROTEIN"/>
    <property type="match status" value="1"/>
</dbReference>
<dbReference type="InterPro" id="IPR043135">
    <property type="entry name" value="Fur_C"/>
</dbReference>
<reference evidence="9 10" key="1">
    <citation type="submission" date="2020-10" db="EMBL/GenBank/DDBJ databases">
        <title>Ca. Dormibacterota MAGs.</title>
        <authorList>
            <person name="Montgomery K."/>
        </authorList>
    </citation>
    <scope>NUCLEOTIDE SEQUENCE [LARGE SCALE GENOMIC DNA]</scope>
    <source>
        <strain evidence="9">SC8811_S16_3</strain>
    </source>
</reference>
<evidence type="ECO:0000256" key="5">
    <source>
        <dbReference type="ARBA" id="ARBA00023125"/>
    </source>
</evidence>
<evidence type="ECO:0000313" key="9">
    <source>
        <dbReference type="EMBL" id="MBJ7603879.1"/>
    </source>
</evidence>
<feature type="binding site" evidence="7">
    <location>
        <position position="124"/>
    </location>
    <ligand>
        <name>Zn(2+)</name>
        <dbReference type="ChEBI" id="CHEBI:29105"/>
    </ligand>
</feature>
<evidence type="ECO:0000256" key="6">
    <source>
        <dbReference type="ARBA" id="ARBA00023163"/>
    </source>
</evidence>
<dbReference type="Gene3D" id="1.10.10.10">
    <property type="entry name" value="Winged helix-like DNA-binding domain superfamily/Winged helix DNA-binding domain"/>
    <property type="match status" value="1"/>
</dbReference>
<keyword evidence="2" id="KW-0678">Repressor</keyword>
<evidence type="ECO:0000256" key="7">
    <source>
        <dbReference type="PIRSR" id="PIRSR602481-1"/>
    </source>
</evidence>
<gene>
    <name evidence="9" type="ORF">JF888_11900</name>
</gene>
<evidence type="ECO:0000256" key="1">
    <source>
        <dbReference type="ARBA" id="ARBA00007957"/>
    </source>
</evidence>
<accession>A0A934KCD5</accession>
<feature type="binding site" evidence="7">
    <location>
        <position position="81"/>
    </location>
    <ligand>
        <name>Zn(2+)</name>
        <dbReference type="ChEBI" id="CHEBI:29105"/>
    </ligand>
</feature>
<dbReference type="Pfam" id="PF01475">
    <property type="entry name" value="FUR"/>
    <property type="match status" value="1"/>
</dbReference>
<evidence type="ECO:0000256" key="8">
    <source>
        <dbReference type="PIRSR" id="PIRSR602481-2"/>
    </source>
</evidence>
<evidence type="ECO:0000256" key="4">
    <source>
        <dbReference type="ARBA" id="ARBA00023015"/>
    </source>
</evidence>
<keyword evidence="6" id="KW-0804">Transcription</keyword>
<dbReference type="GO" id="GO:0000976">
    <property type="term" value="F:transcription cis-regulatory region binding"/>
    <property type="evidence" value="ECO:0007669"/>
    <property type="project" value="TreeGrafter"/>
</dbReference>
<evidence type="ECO:0000256" key="3">
    <source>
        <dbReference type="ARBA" id="ARBA00022833"/>
    </source>
</evidence>
<dbReference type="SUPFAM" id="SSF46785">
    <property type="entry name" value="Winged helix' DNA-binding domain"/>
    <property type="match status" value="1"/>
</dbReference>
<keyword evidence="7" id="KW-0479">Metal-binding</keyword>
<dbReference type="RefSeq" id="WP_338180609.1">
    <property type="nucleotide sequence ID" value="NZ_JAEKNQ010000044.1"/>
</dbReference>
<feature type="binding site" evidence="7">
    <location>
        <position position="84"/>
    </location>
    <ligand>
        <name>Zn(2+)</name>
        <dbReference type="ChEBI" id="CHEBI:29105"/>
    </ligand>
</feature>
<keyword evidence="4" id="KW-0805">Transcription regulation</keyword>
<comment type="similarity">
    <text evidence="1">Belongs to the Fur family.</text>
</comment>
<comment type="cofactor">
    <cofactor evidence="7">
        <name>Zn(2+)</name>
        <dbReference type="ChEBI" id="CHEBI:29105"/>
    </cofactor>
    <text evidence="7">Binds 1 zinc ion per subunit.</text>
</comment>
<sequence>MPRPSPVSDAVRGVIDAGQRHAWALDELLDSVRTQVPSADYSTVFRAVTMLERSGEVNRVEVGDGKTRYEPNQEHHEHIRCRDCGQVAQVPGCVLLAAESEIAGATGFRVDGHSLLFSGVCPICQRKNDG</sequence>
<feature type="binding site" evidence="8">
    <location>
        <position position="75"/>
    </location>
    <ligand>
        <name>Fe cation</name>
        <dbReference type="ChEBI" id="CHEBI:24875"/>
    </ligand>
</feature>
<dbReference type="AlphaFoldDB" id="A0A934KCD5"/>
<dbReference type="InterPro" id="IPR002481">
    <property type="entry name" value="FUR"/>
</dbReference>
<dbReference type="EMBL" id="JAEKNQ010000044">
    <property type="protein sequence ID" value="MBJ7603879.1"/>
    <property type="molecule type" value="Genomic_DNA"/>
</dbReference>
<dbReference type="InterPro" id="IPR036390">
    <property type="entry name" value="WH_DNA-bd_sf"/>
</dbReference>
<keyword evidence="3 7" id="KW-0862">Zinc</keyword>